<keyword evidence="2" id="KW-1133">Transmembrane helix</keyword>
<feature type="compositionally biased region" description="Polar residues" evidence="1">
    <location>
        <begin position="185"/>
        <end position="202"/>
    </location>
</feature>
<proteinExistence type="predicted"/>
<evidence type="ECO:0000313" key="4">
    <source>
        <dbReference type="Proteomes" id="UP000821866"/>
    </source>
</evidence>
<evidence type="ECO:0000313" key="3">
    <source>
        <dbReference type="EMBL" id="KAH8009977.1"/>
    </source>
</evidence>
<dbReference type="Proteomes" id="UP000821866">
    <property type="component" value="Chromosome 9"/>
</dbReference>
<feature type="compositionally biased region" description="Polar residues" evidence="1">
    <location>
        <begin position="209"/>
        <end position="224"/>
    </location>
</feature>
<comment type="caution">
    <text evidence="3">The sequence shown here is derived from an EMBL/GenBank/DDBJ whole genome shotgun (WGS) entry which is preliminary data.</text>
</comment>
<gene>
    <name evidence="3" type="ORF">HPB51_023033</name>
</gene>
<accession>A0A9J6D7B9</accession>
<keyword evidence="2" id="KW-0472">Membrane</keyword>
<protein>
    <submittedName>
        <fullName evidence="3">Uncharacterized protein</fullName>
    </submittedName>
</protein>
<organism evidence="3 4">
    <name type="scientific">Rhipicephalus microplus</name>
    <name type="common">Cattle tick</name>
    <name type="synonym">Boophilus microplus</name>
    <dbReference type="NCBI Taxonomy" id="6941"/>
    <lineage>
        <taxon>Eukaryota</taxon>
        <taxon>Metazoa</taxon>
        <taxon>Ecdysozoa</taxon>
        <taxon>Arthropoda</taxon>
        <taxon>Chelicerata</taxon>
        <taxon>Arachnida</taxon>
        <taxon>Acari</taxon>
        <taxon>Parasitiformes</taxon>
        <taxon>Ixodida</taxon>
        <taxon>Ixodoidea</taxon>
        <taxon>Ixodidae</taxon>
        <taxon>Rhipicephalinae</taxon>
        <taxon>Rhipicephalus</taxon>
        <taxon>Boophilus</taxon>
    </lineage>
</organism>
<sequence length="320" mass="34870">MTTLTVSSKVAIIAAQRIDSVLLLHAAEPTERGEALPLRSNEDEETFLTRFNVGGSSPTRLQRGTQPAAGERSFQLVCASVFAVSFGVVLTPLLVRKASKLRGIATTMSFADDDAENDPVLYLAERDARGADQVIRREPVGCNEASQSTLPGPRRPRHHAANVSETIVPPAKVSDLQNDRKVVTHYTTRNKSPSISSRSNTGDVPLAGTSRTSTATRGVSSEENGNVGRPRRRGKEKNATEWTTPSISFAPDCPVIRGRNFAADSRLVTTGNRVVAVLNIPRSSEVSLAERRFQFFFVTSRQHSYRPPPPAPVWSGERIK</sequence>
<keyword evidence="2" id="KW-0812">Transmembrane</keyword>
<dbReference type="EMBL" id="JABSTU010000011">
    <property type="protein sequence ID" value="KAH8009977.1"/>
    <property type="molecule type" value="Genomic_DNA"/>
</dbReference>
<feature type="transmembrane region" description="Helical" evidence="2">
    <location>
        <begin position="74"/>
        <end position="95"/>
    </location>
</feature>
<evidence type="ECO:0000256" key="2">
    <source>
        <dbReference type="SAM" id="Phobius"/>
    </source>
</evidence>
<evidence type="ECO:0000256" key="1">
    <source>
        <dbReference type="SAM" id="MobiDB-lite"/>
    </source>
</evidence>
<name>A0A9J6D7B9_RHIMP</name>
<reference evidence="3" key="2">
    <citation type="submission" date="2021-09" db="EMBL/GenBank/DDBJ databases">
        <authorList>
            <person name="Jia N."/>
            <person name="Wang J."/>
            <person name="Shi W."/>
            <person name="Du L."/>
            <person name="Sun Y."/>
            <person name="Zhan W."/>
            <person name="Jiang J."/>
            <person name="Wang Q."/>
            <person name="Zhang B."/>
            <person name="Ji P."/>
            <person name="Sakyi L.B."/>
            <person name="Cui X."/>
            <person name="Yuan T."/>
            <person name="Jiang B."/>
            <person name="Yang W."/>
            <person name="Lam T.T.-Y."/>
            <person name="Chang Q."/>
            <person name="Ding S."/>
            <person name="Wang X."/>
            <person name="Zhu J."/>
            <person name="Ruan X."/>
            <person name="Zhao L."/>
            <person name="Wei J."/>
            <person name="Que T."/>
            <person name="Du C."/>
            <person name="Cheng J."/>
            <person name="Dai P."/>
            <person name="Han X."/>
            <person name="Huang E."/>
            <person name="Gao Y."/>
            <person name="Liu J."/>
            <person name="Shao H."/>
            <person name="Ye R."/>
            <person name="Li L."/>
            <person name="Wei W."/>
            <person name="Wang X."/>
            <person name="Wang C."/>
            <person name="Huo Q."/>
            <person name="Li W."/>
            <person name="Guo W."/>
            <person name="Chen H."/>
            <person name="Chen S."/>
            <person name="Zhou L."/>
            <person name="Zhou L."/>
            <person name="Ni X."/>
            <person name="Tian J."/>
            <person name="Zhou Y."/>
            <person name="Sheng Y."/>
            <person name="Liu T."/>
            <person name="Pan Y."/>
            <person name="Xia L."/>
            <person name="Li J."/>
            <person name="Zhao F."/>
            <person name="Cao W."/>
        </authorList>
    </citation>
    <scope>NUCLEOTIDE SEQUENCE</scope>
    <source>
        <strain evidence="3">Rmic-2018</strain>
        <tissue evidence="3">Larvae</tissue>
    </source>
</reference>
<dbReference type="AlphaFoldDB" id="A0A9J6D7B9"/>
<keyword evidence="4" id="KW-1185">Reference proteome</keyword>
<feature type="region of interest" description="Disordered" evidence="1">
    <location>
        <begin position="138"/>
        <end position="245"/>
    </location>
</feature>
<reference evidence="3" key="1">
    <citation type="journal article" date="2020" name="Cell">
        <title>Large-Scale Comparative Analyses of Tick Genomes Elucidate Their Genetic Diversity and Vector Capacities.</title>
        <authorList>
            <consortium name="Tick Genome and Microbiome Consortium (TIGMIC)"/>
            <person name="Jia N."/>
            <person name="Wang J."/>
            <person name="Shi W."/>
            <person name="Du L."/>
            <person name="Sun Y."/>
            <person name="Zhan W."/>
            <person name="Jiang J.F."/>
            <person name="Wang Q."/>
            <person name="Zhang B."/>
            <person name="Ji P."/>
            <person name="Bell-Sakyi L."/>
            <person name="Cui X.M."/>
            <person name="Yuan T.T."/>
            <person name="Jiang B.G."/>
            <person name="Yang W.F."/>
            <person name="Lam T.T."/>
            <person name="Chang Q.C."/>
            <person name="Ding S.J."/>
            <person name="Wang X.J."/>
            <person name="Zhu J.G."/>
            <person name="Ruan X.D."/>
            <person name="Zhao L."/>
            <person name="Wei J.T."/>
            <person name="Ye R.Z."/>
            <person name="Que T.C."/>
            <person name="Du C.H."/>
            <person name="Zhou Y.H."/>
            <person name="Cheng J.X."/>
            <person name="Dai P.F."/>
            <person name="Guo W.B."/>
            <person name="Han X.H."/>
            <person name="Huang E.J."/>
            <person name="Li L.F."/>
            <person name="Wei W."/>
            <person name="Gao Y.C."/>
            <person name="Liu J.Z."/>
            <person name="Shao H.Z."/>
            <person name="Wang X."/>
            <person name="Wang C.C."/>
            <person name="Yang T.C."/>
            <person name="Huo Q.B."/>
            <person name="Li W."/>
            <person name="Chen H.Y."/>
            <person name="Chen S.E."/>
            <person name="Zhou L.G."/>
            <person name="Ni X.B."/>
            <person name="Tian J.H."/>
            <person name="Sheng Y."/>
            <person name="Liu T."/>
            <person name="Pan Y.S."/>
            <person name="Xia L.Y."/>
            <person name="Li J."/>
            <person name="Zhao F."/>
            <person name="Cao W.C."/>
        </authorList>
    </citation>
    <scope>NUCLEOTIDE SEQUENCE</scope>
    <source>
        <strain evidence="3">Rmic-2018</strain>
    </source>
</reference>